<keyword evidence="9" id="KW-0472">Membrane</keyword>
<feature type="binding site" evidence="8">
    <location>
        <position position="204"/>
    </location>
    <ligand>
        <name>Zn(2+)</name>
        <dbReference type="ChEBI" id="CHEBI:29105"/>
        <label>1</label>
    </ligand>
</feature>
<keyword evidence="5 8" id="KW-0862">Zinc</keyword>
<evidence type="ECO:0000256" key="5">
    <source>
        <dbReference type="ARBA" id="ARBA00022833"/>
    </source>
</evidence>
<dbReference type="InterPro" id="IPR002477">
    <property type="entry name" value="Peptidoglycan-bd-like"/>
</dbReference>
<feature type="active site" evidence="7">
    <location>
        <position position="252"/>
    </location>
</feature>
<feature type="domain" description="Peptidase metallopeptidase" evidence="11">
    <location>
        <begin position="140"/>
        <end position="294"/>
    </location>
</feature>
<dbReference type="InterPro" id="IPR021190">
    <property type="entry name" value="Pept_M10A"/>
</dbReference>
<evidence type="ECO:0000256" key="1">
    <source>
        <dbReference type="ARBA" id="ARBA00009614"/>
    </source>
</evidence>
<feature type="binding site" evidence="8">
    <location>
        <position position="261"/>
    </location>
    <ligand>
        <name>Zn(2+)</name>
        <dbReference type="ChEBI" id="CHEBI:29105"/>
        <label>2</label>
        <note>catalytic</note>
    </ligand>
</feature>
<dbReference type="GO" id="GO:0004222">
    <property type="term" value="F:metalloendopeptidase activity"/>
    <property type="evidence" value="ECO:0007669"/>
    <property type="project" value="InterPro"/>
</dbReference>
<feature type="binding site" description="in inhibited form" evidence="8">
    <location>
        <position position="108"/>
    </location>
    <ligand>
        <name>Zn(2+)</name>
        <dbReference type="ChEBI" id="CHEBI:29105"/>
        <label>2</label>
        <note>catalytic</note>
    </ligand>
</feature>
<keyword evidence="6" id="KW-0482">Metalloprotease</keyword>
<keyword evidence="9" id="KW-0812">Transmembrane</keyword>
<feature type="transmembrane region" description="Helical" evidence="9">
    <location>
        <begin position="277"/>
        <end position="297"/>
    </location>
</feature>
<name>A0A9I9DPG6_CUCME</name>
<organism evidence="12">
    <name type="scientific">Cucumis melo</name>
    <name type="common">Muskmelon</name>
    <dbReference type="NCBI Taxonomy" id="3656"/>
    <lineage>
        <taxon>Eukaryota</taxon>
        <taxon>Viridiplantae</taxon>
        <taxon>Streptophyta</taxon>
        <taxon>Embryophyta</taxon>
        <taxon>Tracheophyta</taxon>
        <taxon>Spermatophyta</taxon>
        <taxon>Magnoliopsida</taxon>
        <taxon>eudicotyledons</taxon>
        <taxon>Gunneridae</taxon>
        <taxon>Pentapetalae</taxon>
        <taxon>rosids</taxon>
        <taxon>fabids</taxon>
        <taxon>Cucurbitales</taxon>
        <taxon>Cucurbitaceae</taxon>
        <taxon>Benincaseae</taxon>
        <taxon>Cucumis</taxon>
    </lineage>
</organism>
<dbReference type="SUPFAM" id="SSF47090">
    <property type="entry name" value="PGBD-like"/>
    <property type="match status" value="1"/>
</dbReference>
<feature type="binding site" evidence="8">
    <location>
        <position position="269"/>
    </location>
    <ligand>
        <name>Zn(2+)</name>
        <dbReference type="ChEBI" id="CHEBI:29105"/>
        <label>2</label>
        <note>catalytic</note>
    </ligand>
</feature>
<dbReference type="InterPro" id="IPR001818">
    <property type="entry name" value="Pept_M10_metallopeptidase"/>
</dbReference>
<evidence type="ECO:0000256" key="8">
    <source>
        <dbReference type="PIRSR" id="PIRSR621190-2"/>
    </source>
</evidence>
<feature type="binding site" evidence="8">
    <location>
        <position position="232"/>
    </location>
    <ligand>
        <name>Ca(2+)</name>
        <dbReference type="ChEBI" id="CHEBI:29108"/>
        <label>1</label>
    </ligand>
</feature>
<evidence type="ECO:0000256" key="10">
    <source>
        <dbReference type="SAM" id="SignalP"/>
    </source>
</evidence>
<dbReference type="Gene3D" id="3.40.390.10">
    <property type="entry name" value="Collagenase (Catalytic Domain)"/>
    <property type="match status" value="1"/>
</dbReference>
<feature type="chain" id="PRO_5039889913" description="Peptidase metallopeptidase domain-containing protein" evidence="10">
    <location>
        <begin position="24"/>
        <end position="388"/>
    </location>
</feature>
<keyword evidence="10" id="KW-0732">Signal</keyword>
<evidence type="ECO:0000259" key="11">
    <source>
        <dbReference type="SMART" id="SM00235"/>
    </source>
</evidence>
<dbReference type="Pfam" id="PF01471">
    <property type="entry name" value="PG_binding_1"/>
    <property type="match status" value="1"/>
</dbReference>
<feature type="binding site" evidence="8">
    <location>
        <position position="209"/>
    </location>
    <ligand>
        <name>Ca(2+)</name>
        <dbReference type="ChEBI" id="CHEBI:29108"/>
        <label>3</label>
    </ligand>
</feature>
<dbReference type="Gramene" id="MELO3C021501.2.1">
    <property type="protein sequence ID" value="MELO3C021501.2.1"/>
    <property type="gene ID" value="MELO3C021501.2"/>
</dbReference>
<evidence type="ECO:0000256" key="9">
    <source>
        <dbReference type="SAM" id="Phobius"/>
    </source>
</evidence>
<evidence type="ECO:0000256" key="2">
    <source>
        <dbReference type="ARBA" id="ARBA00022670"/>
    </source>
</evidence>
<feature type="binding site" evidence="8">
    <location>
        <position position="227"/>
    </location>
    <ligand>
        <name>Zn(2+)</name>
        <dbReference type="ChEBI" id="CHEBI:29105"/>
        <label>1</label>
    </ligand>
</feature>
<dbReference type="GO" id="GO:0030574">
    <property type="term" value="P:collagen catabolic process"/>
    <property type="evidence" value="ECO:0007669"/>
    <property type="project" value="TreeGrafter"/>
</dbReference>
<dbReference type="PRINTS" id="PR00138">
    <property type="entry name" value="MATRIXIN"/>
</dbReference>
<dbReference type="SMART" id="SM00235">
    <property type="entry name" value="ZnMc"/>
    <property type="match status" value="1"/>
</dbReference>
<evidence type="ECO:0000256" key="3">
    <source>
        <dbReference type="ARBA" id="ARBA00022723"/>
    </source>
</evidence>
<comment type="similarity">
    <text evidence="1">Belongs to the peptidase M10A family. Matrix metalloproteinases (MMPs) subfamily.</text>
</comment>
<dbReference type="GO" id="GO:0008270">
    <property type="term" value="F:zinc ion binding"/>
    <property type="evidence" value="ECO:0007669"/>
    <property type="project" value="InterPro"/>
</dbReference>
<dbReference type="InterPro" id="IPR024079">
    <property type="entry name" value="MetalloPept_cat_dom_sf"/>
</dbReference>
<feature type="binding site" evidence="8">
    <location>
        <position position="217"/>
    </location>
    <ligand>
        <name>Zn(2+)</name>
        <dbReference type="ChEBI" id="CHEBI:29105"/>
        <label>1</label>
    </ligand>
</feature>
<dbReference type="EnsemblPlants" id="MELO3C021501.2.1">
    <property type="protein sequence ID" value="MELO3C021501.2.1"/>
    <property type="gene ID" value="MELO3C021501.2"/>
</dbReference>
<keyword evidence="4" id="KW-0378">Hydrolase</keyword>
<dbReference type="InterPro" id="IPR006026">
    <property type="entry name" value="Peptidase_Metallo"/>
</dbReference>
<dbReference type="GO" id="GO:0006508">
    <property type="term" value="P:proteolysis"/>
    <property type="evidence" value="ECO:0007669"/>
    <property type="project" value="UniProtKB-KW"/>
</dbReference>
<sequence length="388" mass="43718">MALQLSLQLFLLIASVAPHVITARVRHTHIPSHLKGSRIGNNIEGIYSVKLYLKRYGYLITNVPNTDSNDTFDVLLESAIKTFQKYHSLNVSGVLDKETLTLMSLPRCGISDIVHNNNVMDNNIQMNSSSFHSHYTFLPGNPKWPISKYNLKYTFLEGFPNDFKEPVMNAMDQWALFSLFRFSETIGGEEVDITFNFVRGNHGDGHPFDGKGGVLAHAFGPLDGRVHFDWDEDWADGSVGGFINVGMVALHELGHVLGLAHSTIRDAIMWPYMHVDATIVIVATNVLAAATIVVLIAHPWKQIRPHFSPSKQARPRLLLTFSFSLSHSQERGLKTWQAKHDLQRYRSTPKWRPVKCPRQLDSVGCGYYVQKYIHEIVHNSSTSITSLV</sequence>
<dbReference type="CDD" id="cd04278">
    <property type="entry name" value="ZnMc_MMP"/>
    <property type="match status" value="1"/>
</dbReference>
<comment type="cofactor">
    <cofactor evidence="8">
        <name>Zn(2+)</name>
        <dbReference type="ChEBI" id="CHEBI:29105"/>
    </cofactor>
    <text evidence="8">Binds 2 Zn(2+) ions per subunit.</text>
</comment>
<evidence type="ECO:0000313" key="12">
    <source>
        <dbReference type="EnsemblPlants" id="MELO3C021501.2.1"/>
    </source>
</evidence>
<feature type="binding site" evidence="8">
    <location>
        <position position="229"/>
    </location>
    <ligand>
        <name>Ca(2+)</name>
        <dbReference type="ChEBI" id="CHEBI:29108"/>
        <label>3</label>
    </ligand>
</feature>
<feature type="binding site" evidence="8">
    <location>
        <position position="202"/>
    </location>
    <ligand>
        <name>Zn(2+)</name>
        <dbReference type="ChEBI" id="CHEBI:29105"/>
        <label>1</label>
    </ligand>
</feature>
<dbReference type="InterPro" id="IPR038765">
    <property type="entry name" value="Papain-like_cys_pep_sf"/>
</dbReference>
<dbReference type="GO" id="GO:0030198">
    <property type="term" value="P:extracellular matrix organization"/>
    <property type="evidence" value="ECO:0007669"/>
    <property type="project" value="TreeGrafter"/>
</dbReference>
<evidence type="ECO:0000256" key="7">
    <source>
        <dbReference type="PIRSR" id="PIRSR621190-1"/>
    </source>
</evidence>
<feature type="binding site" evidence="8">
    <location>
        <position position="232"/>
    </location>
    <ligand>
        <name>Ca(2+)</name>
        <dbReference type="ChEBI" id="CHEBI:29108"/>
        <label>3</label>
    </ligand>
</feature>
<evidence type="ECO:0000256" key="4">
    <source>
        <dbReference type="ARBA" id="ARBA00022801"/>
    </source>
</evidence>
<feature type="binding site" evidence="8">
    <location>
        <position position="255"/>
    </location>
    <ligand>
        <name>Zn(2+)</name>
        <dbReference type="ChEBI" id="CHEBI:29105"/>
        <label>2</label>
        <note>catalytic</note>
    </ligand>
</feature>
<feature type="binding site" evidence="8">
    <location>
        <position position="210"/>
    </location>
    <ligand>
        <name>Ca(2+)</name>
        <dbReference type="ChEBI" id="CHEBI:29108"/>
        <label>3</label>
    </ligand>
</feature>
<keyword evidence="2" id="KW-0645">Protease</keyword>
<reference evidence="12" key="1">
    <citation type="submission" date="2023-03" db="UniProtKB">
        <authorList>
            <consortium name="EnsemblPlants"/>
        </authorList>
    </citation>
    <scope>IDENTIFICATION</scope>
</reference>
<keyword evidence="8" id="KW-0106">Calcium</keyword>
<proteinExistence type="inferred from homology"/>
<accession>A0A9I9DPG6</accession>
<dbReference type="InterPro" id="IPR033739">
    <property type="entry name" value="M10A_MMP"/>
</dbReference>
<dbReference type="InterPro" id="IPR036365">
    <property type="entry name" value="PGBD-like_sf"/>
</dbReference>
<feature type="signal peptide" evidence="10">
    <location>
        <begin position="1"/>
        <end position="23"/>
    </location>
</feature>
<protein>
    <recommendedName>
        <fullName evidence="11">Peptidase metallopeptidase domain-containing protein</fullName>
    </recommendedName>
</protein>
<dbReference type="PANTHER" id="PTHR10201">
    <property type="entry name" value="MATRIX METALLOPROTEINASE"/>
    <property type="match status" value="1"/>
</dbReference>
<dbReference type="SUPFAM" id="SSF54001">
    <property type="entry name" value="Cysteine proteinases"/>
    <property type="match status" value="1"/>
</dbReference>
<keyword evidence="9" id="KW-1133">Transmembrane helix</keyword>
<dbReference type="PANTHER" id="PTHR10201:SF213">
    <property type="entry name" value="METALLOENDOPROTEINASE 2-MMP-LIKE"/>
    <property type="match status" value="1"/>
</dbReference>
<evidence type="ECO:0000256" key="6">
    <source>
        <dbReference type="ARBA" id="ARBA00023049"/>
    </source>
</evidence>
<dbReference type="Pfam" id="PF00413">
    <property type="entry name" value="Peptidase_M10"/>
    <property type="match status" value="1"/>
</dbReference>
<dbReference type="SUPFAM" id="SSF55486">
    <property type="entry name" value="Metalloproteases ('zincins'), catalytic domain"/>
    <property type="match status" value="1"/>
</dbReference>
<feature type="binding site" evidence="8">
    <location>
        <position position="192"/>
    </location>
    <ligand>
        <name>Ca(2+)</name>
        <dbReference type="ChEBI" id="CHEBI:29108"/>
        <label>2</label>
    </ligand>
</feature>
<dbReference type="AlphaFoldDB" id="A0A9I9DPG6"/>
<feature type="binding site" evidence="8">
    <location>
        <position position="251"/>
    </location>
    <ligand>
        <name>Zn(2+)</name>
        <dbReference type="ChEBI" id="CHEBI:29105"/>
        <label>2</label>
        <note>catalytic</note>
    </ligand>
</feature>
<keyword evidence="3 8" id="KW-0479">Metal-binding</keyword>
<dbReference type="GO" id="GO:0031012">
    <property type="term" value="C:extracellular matrix"/>
    <property type="evidence" value="ECO:0007669"/>
    <property type="project" value="InterPro"/>
</dbReference>
<comment type="cofactor">
    <cofactor evidence="8">
        <name>Ca(2+)</name>
        <dbReference type="ChEBI" id="CHEBI:29108"/>
    </cofactor>
    <text evidence="8">Can bind about 5 Ca(2+) ions per subunit.</text>
</comment>